<name>A0A1L7RN89_9ACTO</name>
<feature type="domain" description="SsuA/THI5-like" evidence="2">
    <location>
        <begin position="57"/>
        <end position="266"/>
    </location>
</feature>
<feature type="signal peptide" evidence="1">
    <location>
        <begin position="1"/>
        <end position="21"/>
    </location>
</feature>
<keyword evidence="1" id="KW-0732">Signal</keyword>
<evidence type="ECO:0000259" key="2">
    <source>
        <dbReference type="Pfam" id="PF09084"/>
    </source>
</evidence>
<feature type="chain" id="PRO_5013199606" evidence="1">
    <location>
        <begin position="22"/>
        <end position="343"/>
    </location>
</feature>
<dbReference type="InterPro" id="IPR006311">
    <property type="entry name" value="TAT_signal"/>
</dbReference>
<evidence type="ECO:0000256" key="1">
    <source>
        <dbReference type="SAM" id="SignalP"/>
    </source>
</evidence>
<dbReference type="PANTHER" id="PTHR31528:SF15">
    <property type="entry name" value="RIBOFLAVIN-BINDING PROTEIN RIBY"/>
    <property type="match status" value="1"/>
</dbReference>
<gene>
    <name evidence="3" type="ORF">AAM4_1260</name>
</gene>
<dbReference type="PANTHER" id="PTHR31528">
    <property type="entry name" value="4-AMINO-5-HYDROXYMETHYL-2-METHYLPYRIMIDINE PHOSPHATE SYNTHASE THI11-RELATED"/>
    <property type="match status" value="1"/>
</dbReference>
<dbReference type="Gene3D" id="3.40.190.10">
    <property type="entry name" value="Periplasmic binding protein-like II"/>
    <property type="match status" value="2"/>
</dbReference>
<dbReference type="GO" id="GO:0009228">
    <property type="term" value="P:thiamine biosynthetic process"/>
    <property type="evidence" value="ECO:0007669"/>
    <property type="project" value="InterPro"/>
</dbReference>
<dbReference type="InterPro" id="IPR027939">
    <property type="entry name" value="NMT1/THI5"/>
</dbReference>
<dbReference type="PROSITE" id="PS51257">
    <property type="entry name" value="PROKAR_LIPOPROTEIN"/>
    <property type="match status" value="1"/>
</dbReference>
<dbReference type="Pfam" id="PF09084">
    <property type="entry name" value="NMT1"/>
    <property type="match status" value="1"/>
</dbReference>
<dbReference type="RefSeq" id="WP_210579857.1">
    <property type="nucleotide sequence ID" value="NZ_LK995495.1"/>
</dbReference>
<accession>A0A1L7RN89</accession>
<reference evidence="3" key="1">
    <citation type="submission" date="2014-07" db="EMBL/GenBank/DDBJ databases">
        <authorList>
            <person name="Zhang J.E."/>
            <person name="Yang H."/>
            <person name="Guo J."/>
            <person name="Deng Z."/>
            <person name="Luo H."/>
            <person name="Luo M."/>
            <person name="Zhao B."/>
        </authorList>
    </citation>
    <scope>NUCLEOTIDE SEQUENCE</scope>
    <source>
        <strain evidence="3">AM4</strain>
    </source>
</reference>
<organism evidence="3">
    <name type="scientific">Actinomyces succiniciruminis</name>
    <dbReference type="NCBI Taxonomy" id="1522002"/>
    <lineage>
        <taxon>Bacteria</taxon>
        <taxon>Bacillati</taxon>
        <taxon>Actinomycetota</taxon>
        <taxon>Actinomycetes</taxon>
        <taxon>Actinomycetales</taxon>
        <taxon>Actinomycetaceae</taxon>
        <taxon>Actinomyces</taxon>
    </lineage>
</organism>
<dbReference type="EMBL" id="LK995495">
    <property type="protein sequence ID" value="CED91092.1"/>
    <property type="molecule type" value="Genomic_DNA"/>
</dbReference>
<proteinExistence type="predicted"/>
<sequence>MTALAPRLTRRTLLTAMGAGAAGLLAACASGTGARTATASASADASGLVIGMTYTPNVQFAPFYLALADGDYAAGVSLRHHGEQEGQFDALLAGTEHVVVAGGDEAIVAASNGNELVIIGGYYQRYPGCIIVPEESDITQLADLAGKTIGTPGKTGETWYSVLVALSSAGLSEDDVDVQEIGYTQQAALSSGKVDAIAGFSNNDAVQIAQNGMPVRIIAIGEEVPLLGASLITTPRVLADRRADLEAVVAASAVGMTKFVDDPDAAVEATKEYVPDLVDSTQAENAREVAVATGELVRPSENTVVGALVPEQVGETIDFLAGRGLLGETTVTSDNVCDPLLTV</sequence>
<dbReference type="PROSITE" id="PS51318">
    <property type="entry name" value="TAT"/>
    <property type="match status" value="1"/>
</dbReference>
<dbReference type="SUPFAM" id="SSF53850">
    <property type="entry name" value="Periplasmic binding protein-like II"/>
    <property type="match status" value="1"/>
</dbReference>
<dbReference type="AlphaFoldDB" id="A0A1L7RN89"/>
<protein>
    <submittedName>
        <fullName evidence="3">Tat pathway signal sequence</fullName>
    </submittedName>
</protein>
<evidence type="ECO:0000313" key="3">
    <source>
        <dbReference type="EMBL" id="CED91092.1"/>
    </source>
</evidence>
<dbReference type="InterPro" id="IPR015168">
    <property type="entry name" value="SsuA/THI5"/>
</dbReference>